<dbReference type="InterPro" id="IPR008900">
    <property type="entry name" value="Zot_N"/>
</dbReference>
<evidence type="ECO:0000313" key="2">
    <source>
        <dbReference type="EMBL" id="NMU28388.1"/>
    </source>
</evidence>
<protein>
    <submittedName>
        <fullName evidence="2">Assembly protein</fullName>
    </submittedName>
</protein>
<dbReference type="InterPro" id="IPR027417">
    <property type="entry name" value="P-loop_NTPase"/>
</dbReference>
<dbReference type="Gene3D" id="3.40.50.300">
    <property type="entry name" value="P-loop containing nucleotide triphosphate hydrolases"/>
    <property type="match status" value="1"/>
</dbReference>
<evidence type="ECO:0000313" key="3">
    <source>
        <dbReference type="Proteomes" id="UP000555836"/>
    </source>
</evidence>
<accession>A0A7Y0S8P8</accession>
<comment type="caution">
    <text evidence="2">The sequence shown here is derived from an EMBL/GenBank/DDBJ whole genome shotgun (WGS) entry which is preliminary data.</text>
</comment>
<dbReference type="AlphaFoldDB" id="A0A7Y0S8P8"/>
<sequence>MIYAIAGRPGGGKTYEAVAYHIIPAIKDGRKVITNITLNIDWFVKVFGEDVRELIKIVDGRLTDFGS</sequence>
<dbReference type="RefSeq" id="WP_328284718.1">
    <property type="nucleotide sequence ID" value="NZ_CAMFHN010000302.1"/>
</dbReference>
<dbReference type="Pfam" id="PF05707">
    <property type="entry name" value="Zot"/>
    <property type="match status" value="1"/>
</dbReference>
<dbReference type="Proteomes" id="UP000555836">
    <property type="component" value="Unassembled WGS sequence"/>
</dbReference>
<feature type="domain" description="Zona occludens toxin N-terminal" evidence="1">
    <location>
        <begin position="1"/>
        <end position="57"/>
    </location>
</feature>
<reference evidence="2 3" key="1">
    <citation type="submission" date="2020-04" db="EMBL/GenBank/DDBJ databases">
        <title>Whole-genome sequencing of Vibrio spp. from China reveals different genetic environments of blaCTX-M-14 among diverse lineages.</title>
        <authorList>
            <person name="Zheng Z."/>
            <person name="Ye L."/>
            <person name="Chen S."/>
        </authorList>
    </citation>
    <scope>NUCLEOTIDE SEQUENCE [LARGE SCALE GENOMIC DNA]</scope>
    <source>
        <strain evidence="2 3">Vb0574</strain>
    </source>
</reference>
<evidence type="ECO:0000259" key="1">
    <source>
        <dbReference type="Pfam" id="PF05707"/>
    </source>
</evidence>
<name>A0A7Y0S8P8_VIBPH</name>
<gene>
    <name evidence="2" type="ORF">HKB21_22515</name>
</gene>
<dbReference type="EMBL" id="JABCLD010001974">
    <property type="protein sequence ID" value="NMU28388.1"/>
    <property type="molecule type" value="Genomic_DNA"/>
</dbReference>
<proteinExistence type="predicted"/>
<organism evidence="2 3">
    <name type="scientific">Vibrio parahaemolyticus</name>
    <dbReference type="NCBI Taxonomy" id="670"/>
    <lineage>
        <taxon>Bacteria</taxon>
        <taxon>Pseudomonadati</taxon>
        <taxon>Pseudomonadota</taxon>
        <taxon>Gammaproteobacteria</taxon>
        <taxon>Vibrionales</taxon>
        <taxon>Vibrionaceae</taxon>
        <taxon>Vibrio</taxon>
    </lineage>
</organism>
<feature type="non-terminal residue" evidence="2">
    <location>
        <position position="67"/>
    </location>
</feature>